<dbReference type="PANTHER" id="PTHR22923:SF116">
    <property type="entry name" value="C1Q DOMAIN-CONTAINING PROTEIN"/>
    <property type="match status" value="1"/>
</dbReference>
<dbReference type="Proteomes" id="UP000005408">
    <property type="component" value="Unassembled WGS sequence"/>
</dbReference>
<dbReference type="AlphaFoldDB" id="A0A8W8P041"/>
<accession>A0A8W8P041</accession>
<dbReference type="EnsemblMetazoa" id="G9641.1">
    <property type="protein sequence ID" value="G9641.1:cds"/>
    <property type="gene ID" value="G9641"/>
</dbReference>
<evidence type="ECO:0000256" key="3">
    <source>
        <dbReference type="ARBA" id="ARBA00022729"/>
    </source>
</evidence>
<dbReference type="InterPro" id="IPR008983">
    <property type="entry name" value="Tumour_necrosis_fac-like_dom"/>
</dbReference>
<dbReference type="InterPro" id="IPR050822">
    <property type="entry name" value="Cerebellin_Synaptic_Org"/>
</dbReference>
<dbReference type="OrthoDB" id="6156631at2759"/>
<dbReference type="InterPro" id="IPR001073">
    <property type="entry name" value="C1q_dom"/>
</dbReference>
<evidence type="ECO:0000256" key="1">
    <source>
        <dbReference type="ARBA" id="ARBA00004613"/>
    </source>
</evidence>
<dbReference type="SUPFAM" id="SSF49842">
    <property type="entry name" value="TNF-like"/>
    <property type="match status" value="1"/>
</dbReference>
<keyword evidence="2" id="KW-0964">Secreted</keyword>
<protein>
    <recommendedName>
        <fullName evidence="4">C1q domain-containing protein</fullName>
    </recommendedName>
</protein>
<evidence type="ECO:0000259" key="4">
    <source>
        <dbReference type="PROSITE" id="PS50871"/>
    </source>
</evidence>
<reference evidence="5" key="1">
    <citation type="submission" date="2022-08" db="UniProtKB">
        <authorList>
            <consortium name="EnsemblMetazoa"/>
        </authorList>
    </citation>
    <scope>IDENTIFICATION</scope>
    <source>
        <strain evidence="5">05x7-T-G4-1.051#20</strain>
    </source>
</reference>
<dbReference type="PROSITE" id="PS50871">
    <property type="entry name" value="C1Q"/>
    <property type="match status" value="1"/>
</dbReference>
<dbReference type="PRINTS" id="PR00007">
    <property type="entry name" value="COMPLEMNTC1Q"/>
</dbReference>
<evidence type="ECO:0000313" key="5">
    <source>
        <dbReference type="EnsemblMetazoa" id="G9641.1:cds"/>
    </source>
</evidence>
<dbReference type="GO" id="GO:0005576">
    <property type="term" value="C:extracellular region"/>
    <property type="evidence" value="ECO:0007669"/>
    <property type="project" value="UniProtKB-SubCell"/>
</dbReference>
<evidence type="ECO:0000313" key="6">
    <source>
        <dbReference type="Proteomes" id="UP000005408"/>
    </source>
</evidence>
<evidence type="ECO:0000256" key="2">
    <source>
        <dbReference type="ARBA" id="ARBA00022525"/>
    </source>
</evidence>
<dbReference type="PANTHER" id="PTHR22923">
    <property type="entry name" value="CEREBELLIN-RELATED"/>
    <property type="match status" value="1"/>
</dbReference>
<keyword evidence="6" id="KW-1185">Reference proteome</keyword>
<organism evidence="5 6">
    <name type="scientific">Magallana gigas</name>
    <name type="common">Pacific oyster</name>
    <name type="synonym">Crassostrea gigas</name>
    <dbReference type="NCBI Taxonomy" id="29159"/>
    <lineage>
        <taxon>Eukaryota</taxon>
        <taxon>Metazoa</taxon>
        <taxon>Spiralia</taxon>
        <taxon>Lophotrochozoa</taxon>
        <taxon>Mollusca</taxon>
        <taxon>Bivalvia</taxon>
        <taxon>Autobranchia</taxon>
        <taxon>Pteriomorphia</taxon>
        <taxon>Ostreida</taxon>
        <taxon>Ostreoidea</taxon>
        <taxon>Ostreidae</taxon>
        <taxon>Magallana</taxon>
    </lineage>
</organism>
<name>A0A8W8P041_MAGGI</name>
<keyword evidence="3" id="KW-0732">Signal</keyword>
<sequence>MKLENELTLQSKENERIKAENVFLRSQFQESKDRENELLKIVHEMKRNIEELIRSQNRPDKKHKKYLQMETSAPSISHIDVEPVKRIVPPTFSMNTDPIAFYSFISADATTKLQLHQILIYDTVKINLGQGYHQDDGIFIAPRSGIYGFAWTLAVSSSGWVSTEIAINGQKYGRASVDGDDGSHGYGTGFALANVNAGDHVYIRMNIAGDPVLYGDGRTSFSGWML</sequence>
<feature type="domain" description="C1q" evidence="4">
    <location>
        <begin position="98"/>
        <end position="226"/>
    </location>
</feature>
<dbReference type="Gene3D" id="2.60.120.40">
    <property type="match status" value="1"/>
</dbReference>
<dbReference type="Pfam" id="PF00386">
    <property type="entry name" value="C1q"/>
    <property type="match status" value="1"/>
</dbReference>
<comment type="subcellular location">
    <subcellularLocation>
        <location evidence="1">Secreted</location>
    </subcellularLocation>
</comment>
<proteinExistence type="predicted"/>